<keyword evidence="3" id="KW-1185">Reference proteome</keyword>
<organism evidence="2 3">
    <name type="scientific">Triparma retinervis</name>
    <dbReference type="NCBI Taxonomy" id="2557542"/>
    <lineage>
        <taxon>Eukaryota</taxon>
        <taxon>Sar</taxon>
        <taxon>Stramenopiles</taxon>
        <taxon>Ochrophyta</taxon>
        <taxon>Bolidophyceae</taxon>
        <taxon>Parmales</taxon>
        <taxon>Triparmaceae</taxon>
        <taxon>Triparma</taxon>
    </lineage>
</organism>
<dbReference type="EMBL" id="BRXZ01003909">
    <property type="protein sequence ID" value="GMH64452.1"/>
    <property type="molecule type" value="Genomic_DNA"/>
</dbReference>
<evidence type="ECO:0000256" key="1">
    <source>
        <dbReference type="SAM" id="MobiDB-lite"/>
    </source>
</evidence>
<comment type="caution">
    <text evidence="2">The sequence shown here is derived from an EMBL/GenBank/DDBJ whole genome shotgun (WGS) entry which is preliminary data.</text>
</comment>
<protein>
    <submittedName>
        <fullName evidence="2">Uncharacterized protein</fullName>
    </submittedName>
</protein>
<sequence length="68" mass="7644">MTAMAWGGSADKGTASDPRLTQEKARYSLKREWEREPFYRNVDARFMVDDGAEGAGDEEGGEEEDKLE</sequence>
<feature type="non-terminal residue" evidence="2">
    <location>
        <position position="1"/>
    </location>
</feature>
<reference evidence="2" key="1">
    <citation type="submission" date="2022-07" db="EMBL/GenBank/DDBJ databases">
        <title>Genome analysis of Parmales, a sister group of diatoms, reveals the evolutionary specialization of diatoms from phago-mixotrophs to photoautotrophs.</title>
        <authorList>
            <person name="Ban H."/>
            <person name="Sato S."/>
            <person name="Yoshikawa S."/>
            <person name="Kazumasa Y."/>
            <person name="Nakamura Y."/>
            <person name="Ichinomiya M."/>
            <person name="Saitoh K."/>
            <person name="Sato N."/>
            <person name="Blanc-Mathieu R."/>
            <person name="Endo H."/>
            <person name="Kuwata A."/>
            <person name="Ogata H."/>
        </authorList>
    </citation>
    <scope>NUCLEOTIDE SEQUENCE</scope>
</reference>
<feature type="region of interest" description="Disordered" evidence="1">
    <location>
        <begin position="1"/>
        <end position="23"/>
    </location>
</feature>
<feature type="region of interest" description="Disordered" evidence="1">
    <location>
        <begin position="48"/>
        <end position="68"/>
    </location>
</feature>
<accession>A0A9W7A233</accession>
<dbReference type="AlphaFoldDB" id="A0A9W7A233"/>
<dbReference type="Proteomes" id="UP001165082">
    <property type="component" value="Unassembled WGS sequence"/>
</dbReference>
<gene>
    <name evidence="2" type="ORF">TrRE_jg1117</name>
</gene>
<evidence type="ECO:0000313" key="2">
    <source>
        <dbReference type="EMBL" id="GMH64452.1"/>
    </source>
</evidence>
<name>A0A9W7A233_9STRA</name>
<evidence type="ECO:0000313" key="3">
    <source>
        <dbReference type="Proteomes" id="UP001165082"/>
    </source>
</evidence>
<feature type="compositionally biased region" description="Acidic residues" evidence="1">
    <location>
        <begin position="50"/>
        <end position="68"/>
    </location>
</feature>
<proteinExistence type="predicted"/>